<evidence type="ECO:0000259" key="2">
    <source>
        <dbReference type="Pfam" id="PF14297"/>
    </source>
</evidence>
<dbReference type="RefSeq" id="WP_005797353.1">
    <property type="nucleotide sequence ID" value="NZ_JH724218.1"/>
</dbReference>
<sequence length="369" mass="42198">MPRTAKKGFTYYGFDTDHFYDPKVKRLKNKFGMEGWAVFHFIVNEIHRVEGYYMIMDSDGLFDVSDYSRMDEQRIAGIVDYCAELGLFDKGLWRSRQVLTSEEIQNRYMGICKSIHRKPSISDDYLLLNAAAPAATSSPQVAAPCPATHTAPVAEPVRSGEKEKDTELMQAIADFKRRLQEPKSSAGVVREESGIIRENRPQNKIKENISSPNPSGESSYTPEREEERNSLSGKLQYLGVDSNVIQWVRLLKSRYPDFPIEKAISDMEQSNFQLTKENYLYPLIKNYIAKYNADHGSEERARQQEEILRTRRKTLELLGVPVKDQQEILQLASVAPLVLDTALKETWGNKKIKSPTMFLLSRMRRAVSA</sequence>
<feature type="region of interest" description="Disordered" evidence="1">
    <location>
        <begin position="183"/>
        <end position="228"/>
    </location>
</feature>
<feature type="domain" description="Lin1244/Lin1753-like N-terminal" evidence="2">
    <location>
        <begin position="11"/>
        <end position="104"/>
    </location>
</feature>
<dbReference type="PANTHER" id="PTHR39196:SF1">
    <property type="entry name" value="PRIMOSOME, DNAD SUBUNIT"/>
    <property type="match status" value="1"/>
</dbReference>
<evidence type="ECO:0000313" key="4">
    <source>
        <dbReference type="Proteomes" id="UP000003879"/>
    </source>
</evidence>
<accession>A0A0E2AK82</accession>
<dbReference type="Pfam" id="PF14297">
    <property type="entry name" value="Lin1244_N"/>
    <property type="match status" value="1"/>
</dbReference>
<dbReference type="HOGENOM" id="CLU_065096_0_0_10"/>
<reference evidence="3 4" key="1">
    <citation type="submission" date="2012-02" db="EMBL/GenBank/DDBJ databases">
        <title>The Genome Sequence of Bacteroides fragilis CL07T12C05.</title>
        <authorList>
            <consortium name="The Broad Institute Genome Sequencing Platform"/>
            <person name="Earl A."/>
            <person name="Ward D."/>
            <person name="Feldgarden M."/>
            <person name="Gevers D."/>
            <person name="Zitomersky N.L."/>
            <person name="Coyne M.J."/>
            <person name="Comstock L.E."/>
            <person name="Young S.K."/>
            <person name="Zeng Q."/>
            <person name="Gargeya S."/>
            <person name="Fitzgerald M."/>
            <person name="Haas B."/>
            <person name="Abouelleil A."/>
            <person name="Alvarado L."/>
            <person name="Arachchi H.M."/>
            <person name="Berlin A."/>
            <person name="Chapman S.B."/>
            <person name="Gearin G."/>
            <person name="Goldberg J."/>
            <person name="Griggs A."/>
            <person name="Gujja S."/>
            <person name="Hansen M."/>
            <person name="Heiman D."/>
            <person name="Howarth C."/>
            <person name="Larimer J."/>
            <person name="Lui A."/>
            <person name="MacDonald P.J.P."/>
            <person name="McCowen C."/>
            <person name="Montmayeur A."/>
            <person name="Murphy C."/>
            <person name="Neiman D."/>
            <person name="Pearson M."/>
            <person name="Priest M."/>
            <person name="Roberts A."/>
            <person name="Saif S."/>
            <person name="Shea T."/>
            <person name="Sisk P."/>
            <person name="Stolte C."/>
            <person name="Sykes S."/>
            <person name="Wortman J."/>
            <person name="Nusbaum C."/>
            <person name="Birren B."/>
        </authorList>
    </citation>
    <scope>NUCLEOTIDE SEQUENCE [LARGE SCALE GENOMIC DNA]</scope>
    <source>
        <strain evidence="3 4">CL07T12C05</strain>
    </source>
</reference>
<dbReference type="EMBL" id="AGXN01000023">
    <property type="protein sequence ID" value="EIY90134.1"/>
    <property type="molecule type" value="Genomic_DNA"/>
</dbReference>
<dbReference type="PATRIC" id="fig|997883.3.peg.4377"/>
<organism evidence="3 4">
    <name type="scientific">Bacteroides fragilis CL07T12C05</name>
    <dbReference type="NCBI Taxonomy" id="997883"/>
    <lineage>
        <taxon>Bacteria</taxon>
        <taxon>Pseudomonadati</taxon>
        <taxon>Bacteroidota</taxon>
        <taxon>Bacteroidia</taxon>
        <taxon>Bacteroidales</taxon>
        <taxon>Bacteroidaceae</taxon>
        <taxon>Bacteroides</taxon>
    </lineage>
</organism>
<gene>
    <name evidence="3" type="ORF">HMPREF1056_04141</name>
</gene>
<evidence type="ECO:0000256" key="1">
    <source>
        <dbReference type="SAM" id="MobiDB-lite"/>
    </source>
</evidence>
<dbReference type="InterPro" id="IPR025400">
    <property type="entry name" value="Lin1244/Lin1753-like_N"/>
</dbReference>
<proteinExistence type="predicted"/>
<evidence type="ECO:0000313" key="3">
    <source>
        <dbReference type="EMBL" id="EIY90134.1"/>
    </source>
</evidence>
<comment type="caution">
    <text evidence="3">The sequence shown here is derived from an EMBL/GenBank/DDBJ whole genome shotgun (WGS) entry which is preliminary data.</text>
</comment>
<dbReference type="PANTHER" id="PTHR39196">
    <property type="entry name" value="PRIMOSOME, DNAD SUBUNIT"/>
    <property type="match status" value="1"/>
</dbReference>
<feature type="compositionally biased region" description="Polar residues" evidence="1">
    <location>
        <begin position="208"/>
        <end position="221"/>
    </location>
</feature>
<dbReference type="AlphaFoldDB" id="A0A0E2AK82"/>
<name>A0A0E2AK82_BACFG</name>
<feature type="compositionally biased region" description="Basic and acidic residues" evidence="1">
    <location>
        <begin position="189"/>
        <end position="207"/>
    </location>
</feature>
<dbReference type="Proteomes" id="UP000003879">
    <property type="component" value="Unassembled WGS sequence"/>
</dbReference>
<protein>
    <recommendedName>
        <fullName evidence="2">Lin1244/Lin1753-like N-terminal domain-containing protein</fullName>
    </recommendedName>
</protein>
<feature type="region of interest" description="Disordered" evidence="1">
    <location>
        <begin position="138"/>
        <end position="164"/>
    </location>
</feature>